<reference evidence="16" key="2">
    <citation type="journal article" date="2022" name="Nat. Biotechnol.">
        <title>Carbon-negative production of acetone and isopropanol by gas fermentation at industrial pilot scale.</title>
        <authorList>
            <person name="Liew F.E."/>
            <person name="Nogle R."/>
            <person name="Abdalla T."/>
            <person name="Rasor B.J."/>
            <person name="Canter C."/>
            <person name="Jensen R.O."/>
            <person name="Wang L."/>
            <person name="Strutz J."/>
            <person name="Chirania P."/>
            <person name="De Tissera S."/>
            <person name="Mueller A.P."/>
            <person name="Ruan Z."/>
            <person name="Gao A."/>
            <person name="Tran L."/>
            <person name="Engle N.L."/>
            <person name="Bromley J.C."/>
            <person name="Daniell J."/>
            <person name="Conrado R."/>
            <person name="Tschaplinski T.J."/>
            <person name="Giannone R.J."/>
            <person name="Hettich R.L."/>
            <person name="Karim A.S."/>
            <person name="Simpson S.D."/>
            <person name="Brown S.D."/>
            <person name="Leang C."/>
            <person name="Jewett M.C."/>
            <person name="Kopke M."/>
        </authorList>
    </citation>
    <scope>NUCLEOTIDE SEQUENCE</scope>
    <source>
        <strain evidence="16">DJ015</strain>
    </source>
</reference>
<evidence type="ECO:0000256" key="6">
    <source>
        <dbReference type="ARBA" id="ARBA00022723"/>
    </source>
</evidence>
<dbReference type="PANTHER" id="PTHR48095:SF2">
    <property type="entry name" value="BIOTIN CARBOXYLASE, CHLOROPLASTIC"/>
    <property type="match status" value="1"/>
</dbReference>
<dbReference type="EMBL" id="JABAGV010000002">
    <property type="protein sequence ID" value="MBC2473363.1"/>
    <property type="molecule type" value="Genomic_DNA"/>
</dbReference>
<dbReference type="InterPro" id="IPR051602">
    <property type="entry name" value="ACC_Biotin_Carboxylase"/>
</dbReference>
<dbReference type="GO" id="GO:0005524">
    <property type="term" value="F:ATP binding"/>
    <property type="evidence" value="ECO:0007669"/>
    <property type="project" value="UniProtKB-UniRule"/>
</dbReference>
<comment type="subunit">
    <text evidence="3 13">Acetyl-CoA carboxylase is a heterohexamer of biotin carboxyl carrier protein, biotin carboxylase and the two subunits of carboxyl transferase in a 2:2 complex.</text>
</comment>
<dbReference type="InterPro" id="IPR011761">
    <property type="entry name" value="ATP-grasp"/>
</dbReference>
<keyword evidence="13" id="KW-0275">Fatty acid biosynthesis</keyword>
<evidence type="ECO:0000256" key="10">
    <source>
        <dbReference type="ARBA" id="ARBA00023267"/>
    </source>
</evidence>
<dbReference type="InterPro" id="IPR005482">
    <property type="entry name" value="Biotin_COase_C"/>
</dbReference>
<evidence type="ECO:0000256" key="3">
    <source>
        <dbReference type="ARBA" id="ARBA00011750"/>
    </source>
</evidence>
<dbReference type="RefSeq" id="WP_171780889.1">
    <property type="nucleotide sequence ID" value="NZ_JABAGV010000002.1"/>
</dbReference>
<dbReference type="Pfam" id="PF02785">
    <property type="entry name" value="Biotin_carb_C"/>
    <property type="match status" value="1"/>
</dbReference>
<dbReference type="FunFam" id="3.40.50.20:FF:000010">
    <property type="entry name" value="Propionyl-CoA carboxylase subunit alpha"/>
    <property type="match status" value="1"/>
</dbReference>
<dbReference type="GO" id="GO:0046872">
    <property type="term" value="F:metal ion binding"/>
    <property type="evidence" value="ECO:0007669"/>
    <property type="project" value="UniProtKB-KW"/>
</dbReference>
<name>A0AAW3W4C5_CLOBE</name>
<dbReference type="NCBIfam" id="NF006367">
    <property type="entry name" value="PRK08591.1"/>
    <property type="match status" value="1"/>
</dbReference>
<keyword evidence="7 12" id="KW-0547">Nucleotide-binding</keyword>
<dbReference type="NCBIfam" id="TIGR00514">
    <property type="entry name" value="accC"/>
    <property type="match status" value="1"/>
</dbReference>
<keyword evidence="13" id="KW-0444">Lipid biosynthesis</keyword>
<dbReference type="InterPro" id="IPR005479">
    <property type="entry name" value="CPAse_ATP-bd"/>
</dbReference>
<dbReference type="InterPro" id="IPR011764">
    <property type="entry name" value="Biotin_carboxylation_dom"/>
</dbReference>
<accession>A0AAW3W4C5</accession>
<evidence type="ECO:0000256" key="1">
    <source>
        <dbReference type="ARBA" id="ARBA00003761"/>
    </source>
</evidence>
<evidence type="ECO:0000256" key="5">
    <source>
        <dbReference type="ARBA" id="ARBA00022598"/>
    </source>
</evidence>
<dbReference type="InterPro" id="IPR011054">
    <property type="entry name" value="Rudment_hybrid_motif"/>
</dbReference>
<gene>
    <name evidence="16" type="primary">accC</name>
    <name evidence="16" type="ORF">HGI39_01290</name>
</gene>
<dbReference type="EC" id="6.3.4.14" evidence="4 13"/>
<comment type="pathway">
    <text evidence="2 13">Lipid metabolism; malonyl-CoA biosynthesis; malonyl-CoA from acetyl-CoA: step 1/1.</text>
</comment>
<comment type="function">
    <text evidence="1 13">This protein is a component of the acetyl coenzyme A carboxylase complex; first, biotin carboxylase catalyzes the carboxylation of the carrier protein and then the transcarboxylase transfers the carboxyl group to form malonyl-CoA.</text>
</comment>
<dbReference type="SUPFAM" id="SSF52440">
    <property type="entry name" value="PreATP-grasp domain"/>
    <property type="match status" value="1"/>
</dbReference>
<evidence type="ECO:0000259" key="15">
    <source>
        <dbReference type="PROSITE" id="PS50979"/>
    </source>
</evidence>
<dbReference type="SMART" id="SM00878">
    <property type="entry name" value="Biotin_carb_C"/>
    <property type="match status" value="1"/>
</dbReference>
<dbReference type="Pfam" id="PF02786">
    <property type="entry name" value="CPSase_L_D2"/>
    <property type="match status" value="1"/>
</dbReference>
<keyword evidence="13" id="KW-0443">Lipid metabolism</keyword>
<evidence type="ECO:0000256" key="7">
    <source>
        <dbReference type="ARBA" id="ARBA00022741"/>
    </source>
</evidence>
<dbReference type="SUPFAM" id="SSF56059">
    <property type="entry name" value="Glutathione synthetase ATP-binding domain-like"/>
    <property type="match status" value="1"/>
</dbReference>
<feature type="domain" description="Biotin carboxylation" evidence="15">
    <location>
        <begin position="1"/>
        <end position="446"/>
    </location>
</feature>
<dbReference type="FunFam" id="3.30.1490.20:FF:000018">
    <property type="entry name" value="Biotin carboxylase"/>
    <property type="match status" value="1"/>
</dbReference>
<evidence type="ECO:0000256" key="12">
    <source>
        <dbReference type="PROSITE-ProRule" id="PRU00409"/>
    </source>
</evidence>
<keyword evidence="10 13" id="KW-0092">Biotin</keyword>
<dbReference type="SUPFAM" id="SSF51246">
    <property type="entry name" value="Rudiment single hybrid motif"/>
    <property type="match status" value="1"/>
</dbReference>
<dbReference type="Proteomes" id="UP001194098">
    <property type="component" value="Unassembled WGS sequence"/>
</dbReference>
<dbReference type="InterPro" id="IPR005481">
    <property type="entry name" value="BC-like_N"/>
</dbReference>
<dbReference type="FunFam" id="3.30.470.20:FF:000028">
    <property type="entry name" value="Methylcrotonoyl-CoA carboxylase subunit alpha, mitochondrial"/>
    <property type="match status" value="1"/>
</dbReference>
<keyword evidence="13" id="KW-0276">Fatty acid metabolism</keyword>
<dbReference type="NCBIfam" id="NF004085">
    <property type="entry name" value="PRK05586.1"/>
    <property type="match status" value="1"/>
</dbReference>
<organism evidence="16 17">
    <name type="scientific">Clostridium beijerinckii</name>
    <name type="common">Clostridium MP</name>
    <dbReference type="NCBI Taxonomy" id="1520"/>
    <lineage>
        <taxon>Bacteria</taxon>
        <taxon>Bacillati</taxon>
        <taxon>Bacillota</taxon>
        <taxon>Clostridia</taxon>
        <taxon>Eubacteriales</taxon>
        <taxon>Clostridiaceae</taxon>
        <taxon>Clostridium</taxon>
    </lineage>
</organism>
<dbReference type="GO" id="GO:0006633">
    <property type="term" value="P:fatty acid biosynthetic process"/>
    <property type="evidence" value="ECO:0007669"/>
    <property type="project" value="UniProtKB-KW"/>
</dbReference>
<dbReference type="GO" id="GO:0004075">
    <property type="term" value="F:biotin carboxylase activity"/>
    <property type="evidence" value="ECO:0007669"/>
    <property type="project" value="UniProtKB-EC"/>
</dbReference>
<evidence type="ECO:0000313" key="17">
    <source>
        <dbReference type="Proteomes" id="UP001194098"/>
    </source>
</evidence>
<dbReference type="PANTHER" id="PTHR48095">
    <property type="entry name" value="PYRUVATE CARBOXYLASE SUBUNIT A"/>
    <property type="match status" value="1"/>
</dbReference>
<dbReference type="PROSITE" id="PS00866">
    <property type="entry name" value="CPSASE_1"/>
    <property type="match status" value="1"/>
</dbReference>
<reference evidence="16" key="1">
    <citation type="submission" date="2020-04" db="EMBL/GenBank/DDBJ databases">
        <authorList>
            <person name="Brown S."/>
        </authorList>
    </citation>
    <scope>NUCLEOTIDE SEQUENCE</scope>
    <source>
        <strain evidence="16">DJ015</strain>
    </source>
</reference>
<comment type="catalytic activity">
    <reaction evidence="11 13">
        <text>N(6)-biotinyl-L-lysyl-[protein] + hydrogencarbonate + ATP = N(6)-carboxybiotinyl-L-lysyl-[protein] + ADP + phosphate + H(+)</text>
        <dbReference type="Rhea" id="RHEA:13501"/>
        <dbReference type="Rhea" id="RHEA-COMP:10505"/>
        <dbReference type="Rhea" id="RHEA-COMP:10506"/>
        <dbReference type="ChEBI" id="CHEBI:15378"/>
        <dbReference type="ChEBI" id="CHEBI:17544"/>
        <dbReference type="ChEBI" id="CHEBI:30616"/>
        <dbReference type="ChEBI" id="CHEBI:43474"/>
        <dbReference type="ChEBI" id="CHEBI:83144"/>
        <dbReference type="ChEBI" id="CHEBI:83145"/>
        <dbReference type="ChEBI" id="CHEBI:456216"/>
        <dbReference type="EC" id="6.3.4.14"/>
    </reaction>
</comment>
<dbReference type="PROSITE" id="PS00867">
    <property type="entry name" value="CPSASE_2"/>
    <property type="match status" value="1"/>
</dbReference>
<dbReference type="Gene3D" id="3.30.470.20">
    <property type="entry name" value="ATP-grasp fold, B domain"/>
    <property type="match status" value="1"/>
</dbReference>
<dbReference type="AlphaFoldDB" id="A0AAW3W4C5"/>
<dbReference type="PROSITE" id="PS50979">
    <property type="entry name" value="BC"/>
    <property type="match status" value="1"/>
</dbReference>
<keyword evidence="5 13" id="KW-0436">Ligase</keyword>
<evidence type="ECO:0000256" key="8">
    <source>
        <dbReference type="ARBA" id="ARBA00022840"/>
    </source>
</evidence>
<sequence>MFKKILIANRGEIAVRIIRACRELGISTVAIYSETDKDAFHIKISDEAYCIGKTFVKDSYLNVQNILSVAIHAKVDAIHPGYGFLSENTNFAQMCEEFGIKFIGPCPEIISLMGDKSNARDTMKHAGVPTVPGTDGEIQNINEAIAIAKEIGYPVIVKASAGGGGKGMRVVNSEDELISSIETAQKEAQNYFGNPMVYLEKYLEYTRHVEIQIIGDNYGNVVHLGERDCSIQRRHQKLVEESPSPALNEDLRNAMGEAAVKVAKAVKYNSVGTVEFLLNEDNNFYFMEMNTRIQVEHGVTEMITGIDLMKEQILVASGEKLSFTQEDVKINGCALECRINAEDPSRNFIPCPGRVENHLSPGGIGLRIDSAVYPGYVISPFYDSMVSKVIAWGRDRDEAILRMKRALNEFVIEGVKTTIPFHKKLMDNETFRKGNFNTKFLEIHKIC</sequence>
<dbReference type="PROSITE" id="PS50975">
    <property type="entry name" value="ATP_GRASP"/>
    <property type="match status" value="1"/>
</dbReference>
<dbReference type="InterPro" id="IPR004549">
    <property type="entry name" value="Acetyl_CoA_COase_biotin_COase"/>
</dbReference>
<dbReference type="Pfam" id="PF00289">
    <property type="entry name" value="Biotin_carb_N"/>
    <property type="match status" value="1"/>
</dbReference>
<keyword evidence="6" id="KW-0479">Metal-binding</keyword>
<protein>
    <recommendedName>
        <fullName evidence="4 13">Biotin carboxylase</fullName>
        <ecNumber evidence="4 13">6.3.4.14</ecNumber>
    </recommendedName>
    <alternativeName>
        <fullName evidence="13">Acetyl-coenzyme A carboxylase biotin carboxylase subunit A</fullName>
    </alternativeName>
</protein>
<comment type="caution">
    <text evidence="16">The sequence shown here is derived from an EMBL/GenBank/DDBJ whole genome shotgun (WGS) entry which is preliminary data.</text>
</comment>
<keyword evidence="8 12" id="KW-0067">ATP-binding</keyword>
<evidence type="ECO:0000259" key="14">
    <source>
        <dbReference type="PROSITE" id="PS50975"/>
    </source>
</evidence>
<keyword evidence="9" id="KW-0460">Magnesium</keyword>
<evidence type="ECO:0000256" key="2">
    <source>
        <dbReference type="ARBA" id="ARBA00004956"/>
    </source>
</evidence>
<evidence type="ECO:0000256" key="9">
    <source>
        <dbReference type="ARBA" id="ARBA00022842"/>
    </source>
</evidence>
<dbReference type="InterPro" id="IPR016185">
    <property type="entry name" value="PreATP-grasp_dom_sf"/>
</dbReference>
<proteinExistence type="predicted"/>
<feature type="domain" description="ATP-grasp" evidence="14">
    <location>
        <begin position="120"/>
        <end position="317"/>
    </location>
</feature>
<evidence type="ECO:0000256" key="4">
    <source>
        <dbReference type="ARBA" id="ARBA00013263"/>
    </source>
</evidence>
<evidence type="ECO:0000256" key="11">
    <source>
        <dbReference type="ARBA" id="ARBA00048600"/>
    </source>
</evidence>
<evidence type="ECO:0000313" key="16">
    <source>
        <dbReference type="EMBL" id="MBC2473363.1"/>
    </source>
</evidence>
<evidence type="ECO:0000256" key="13">
    <source>
        <dbReference type="RuleBase" id="RU365063"/>
    </source>
</evidence>